<evidence type="ECO:0000313" key="6">
    <source>
        <dbReference type="Proteomes" id="UP000274504"/>
    </source>
</evidence>
<feature type="region of interest" description="Disordered" evidence="4">
    <location>
        <begin position="1008"/>
        <end position="1027"/>
    </location>
</feature>
<feature type="compositionally biased region" description="Basic and acidic residues" evidence="4">
    <location>
        <begin position="2070"/>
        <end position="2084"/>
    </location>
</feature>
<reference evidence="5 6" key="2">
    <citation type="submission" date="2018-11" db="EMBL/GenBank/DDBJ databases">
        <authorList>
            <consortium name="Pathogen Informatics"/>
        </authorList>
    </citation>
    <scope>NUCLEOTIDE SEQUENCE [LARGE SCALE GENOMIC DNA]</scope>
</reference>
<evidence type="ECO:0000256" key="3">
    <source>
        <dbReference type="ARBA" id="ARBA00038315"/>
    </source>
</evidence>
<dbReference type="EMBL" id="UYSG01010910">
    <property type="protein sequence ID" value="VDL59484.1"/>
    <property type="molecule type" value="Genomic_DNA"/>
</dbReference>
<feature type="compositionally biased region" description="Polar residues" evidence="4">
    <location>
        <begin position="1608"/>
        <end position="1623"/>
    </location>
</feature>
<evidence type="ECO:0000313" key="5">
    <source>
        <dbReference type="EMBL" id="VDL59484.1"/>
    </source>
</evidence>
<dbReference type="Proteomes" id="UP000274504">
    <property type="component" value="Unassembled WGS sequence"/>
</dbReference>
<dbReference type="InterPro" id="IPR051279">
    <property type="entry name" value="PP1-Reg/Actin-Interact_Protein"/>
</dbReference>
<feature type="region of interest" description="Disordered" evidence="4">
    <location>
        <begin position="2000"/>
        <end position="2045"/>
    </location>
</feature>
<comment type="similarity">
    <text evidence="3">Belongs to the PPP1R37 family.</text>
</comment>
<dbReference type="PANTHER" id="PTHR24112:SF9">
    <property type="entry name" value="PROTEIN PHOSPHATASE 1 REGULATORY SUBUNIT 37"/>
    <property type="match status" value="1"/>
</dbReference>
<evidence type="ECO:0000256" key="2">
    <source>
        <dbReference type="ARBA" id="ARBA00022737"/>
    </source>
</evidence>
<dbReference type="InterPro" id="IPR032675">
    <property type="entry name" value="LRR_dom_sf"/>
</dbReference>
<protein>
    <submittedName>
        <fullName evidence="7">Protein phosphatase 1 regulatory subunit 37</fullName>
    </submittedName>
</protein>
<proteinExistence type="inferred from homology"/>
<feature type="compositionally biased region" description="Basic and acidic residues" evidence="4">
    <location>
        <begin position="2016"/>
        <end position="2025"/>
    </location>
</feature>
<gene>
    <name evidence="5" type="ORF">HDID_LOCUS7166</name>
</gene>
<feature type="compositionally biased region" description="Polar residues" evidence="4">
    <location>
        <begin position="1011"/>
        <end position="1027"/>
    </location>
</feature>
<evidence type="ECO:0000256" key="1">
    <source>
        <dbReference type="ARBA" id="ARBA00022614"/>
    </source>
</evidence>
<keyword evidence="2" id="KW-0677">Repeat</keyword>
<dbReference type="Pfam" id="PF13516">
    <property type="entry name" value="LRR_6"/>
    <property type="match status" value="1"/>
</dbReference>
<dbReference type="PANTHER" id="PTHR24112">
    <property type="entry name" value="LEUCINE-RICH REPEAT, ISOFORM F-RELATED"/>
    <property type="match status" value="1"/>
</dbReference>
<feature type="region of interest" description="Disordered" evidence="4">
    <location>
        <begin position="1900"/>
        <end position="1945"/>
    </location>
</feature>
<dbReference type="InterPro" id="IPR001611">
    <property type="entry name" value="Leu-rich_rpt"/>
</dbReference>
<reference evidence="7" key="1">
    <citation type="submission" date="2016-04" db="UniProtKB">
        <authorList>
            <consortium name="WormBaseParasite"/>
        </authorList>
    </citation>
    <scope>IDENTIFICATION</scope>
</reference>
<feature type="compositionally biased region" description="Polar residues" evidence="4">
    <location>
        <begin position="929"/>
        <end position="939"/>
    </location>
</feature>
<keyword evidence="1" id="KW-0433">Leucine-rich repeat</keyword>
<feature type="compositionally biased region" description="Basic and acidic residues" evidence="4">
    <location>
        <begin position="1930"/>
        <end position="1945"/>
    </location>
</feature>
<accession>A0A158QEC8</accession>
<dbReference type="Gene3D" id="3.80.10.10">
    <property type="entry name" value="Ribonuclease Inhibitor"/>
    <property type="match status" value="2"/>
</dbReference>
<organism evidence="7">
    <name type="scientific">Hymenolepis diminuta</name>
    <name type="common">Rat tapeworm</name>
    <dbReference type="NCBI Taxonomy" id="6216"/>
    <lineage>
        <taxon>Eukaryota</taxon>
        <taxon>Metazoa</taxon>
        <taxon>Spiralia</taxon>
        <taxon>Lophotrochozoa</taxon>
        <taxon>Platyhelminthes</taxon>
        <taxon>Cestoda</taxon>
        <taxon>Eucestoda</taxon>
        <taxon>Cyclophyllidea</taxon>
        <taxon>Hymenolepididae</taxon>
        <taxon>Hymenolepis</taxon>
    </lineage>
</organism>
<dbReference type="SMART" id="SM00368">
    <property type="entry name" value="LRR_RI"/>
    <property type="match status" value="4"/>
</dbReference>
<dbReference type="WBParaSite" id="HDID_0000716801-mRNA-1">
    <property type="protein sequence ID" value="HDID_0000716801-mRNA-1"/>
    <property type="gene ID" value="HDID_0000716801"/>
</dbReference>
<feature type="region of interest" description="Disordered" evidence="4">
    <location>
        <begin position="1608"/>
        <end position="1654"/>
    </location>
</feature>
<feature type="region of interest" description="Disordered" evidence="4">
    <location>
        <begin position="929"/>
        <end position="948"/>
    </location>
</feature>
<dbReference type="SUPFAM" id="SSF52047">
    <property type="entry name" value="RNI-like"/>
    <property type="match status" value="1"/>
</dbReference>
<dbReference type="OrthoDB" id="10034042at2759"/>
<feature type="region of interest" description="Disordered" evidence="4">
    <location>
        <begin position="2060"/>
        <end position="2084"/>
    </location>
</feature>
<sequence>MATTSTTHAEQVKIHNENIHNETTKDDISSVSLPKSSSSNRRVRFPEGDSIILGCLEPFYPTPDNCTSEELIASYIASCKLYKTPSIDFLLEQLRGIDLSICNERYSRLCLRGIRLNRYQVETLEEVFRRVHFHEIDLEDTFLDEPSATALFDMMLHYETCVDLSISLSLERSNSSIAWSRCVTYLRKSGALQRFKLSHTPLTANLFNGLSLSGLSLQSLTFRDCSLTGLPLHYLLRLLRFLMTYTGNSSNTSSTNSKGYGGPNANRYPRPSYRGPLAPVPWALTLRLPQNRISATDAENLLLLVRHQLVMLPGPPTPILPADAKVDSEATSIPTNKPAGGSGYLEELDISHNNLRILCAGLLQAYHLQHRRLEVALTAIAQSTNPDSNPVTITVDTANLPPRCALPRARGLQRLILADNGLGNNGGFNGAGRHLAAVLRCSTERLAPLLGGLTFLDLSDNPGLGDGGVIELCEGLVRNYTMKELYLRNVKMKFDGAFALSGYIGETKSLVTLDIRQNPIDVAGIMAITRTLKVNRSLHSLFFDTQNTNIPTSEENEMMQICLKELTEYLRRNRSIQLQPEPDCCQTVGDEGDTISPKIQKAVQRVPSLPMPDDISDRKNEEEEIKEILLDPPRPSGYVSPHGSANLEDVLLDMPTMVADSPFEIESIYPTEQLQYAVTEQSDLLTSENADISMNQPFDDQQLKMATEEILNKEISVGTSLVEETNIPVQQEEQDPVEEVPIKLENMDSALEESTLLKENPTDEITSGSLGVESSMKFETFSMEHNEPTVEIADRKHLKALAPSPAEADKSNVYHQGDFEPIILQARNTPIPFPVSDEKSSLQAAILDSNQQEIIESDDFKDTNEIFTGEVGQFEETNAPITMTMSEQQFVQPAESSPCYEISQPEEIILSEFNLKSAGRILAESQPETEVKISTNSESEIPKETSCLTSNPNMFNIIATSQEKPISEDLLKEAMQQCRGAEITSEMGDSPYDLVTSEDIIRRDAEVSGSEGFSLNSSGHSPSKSTTKGVTVAFDLEEHTEEELLAESYKNEETYWRDTELESERPEGTFVLKKEQSEISFLDPKEIGDVPETECNNFIEHFAEPKNESWNTPVIHYRGSEKTVKETELNRKESFEDTEGVLDNGTLNDQTLCENVNKLENTKGSLVADESQIEVRGEKVQEASDGFTFRASNVKMEGCNEEHELEVVNVISKVESRRNALESQDDRDEAALKPCDYFRRNLSSDQLVEFRSETAIYEEMNEKKPTLFQIFHSDEEEMDQLQARIEEMPPTDALTEGSKGSAIEPSLHSESNLADYSKNEAYWTDFDQPGLEKHVSDPFNLQLEQSKMGKLIMHDITEEEDVLDQQDSFVKPDSESQIRKPVEWETGVWGDEDKQGDLEVTRSIDQRDPQSDNLGITTTINQENDDEDPYAALNAPEFKSANGWEDKNWDTEQISHLSEVPSDSITVKPDTGVNLQNDNLKREDNELSQWLRKADDIKQETGESDRQESKQGAFKLLQISEIKGELEESSSINETYSVEMNGQGGFNHPMYGEELYDYSYPTTEHKTPPEIYPKYQNSESELTFMGQEDIQHDDLHFRAEFIVKKSKNPNASESVGTSENISNPKEADNWATEDWGEEESAHALGSRTRSKSQTKEITKTGVDVGESAYFGHDNVFQENFESLSSVYIQATSKEVELYQCETEKTDDQEKFTVAPIGIEQPASDLETAEINPIKGSSEMSNVKRLSGDTSQSDLMFRPVEGNKGVIGSLSDVRAVANVEALNEGAVEDWDMKMNASPPEDLNLRPVSDIREKLEYSVASEEILETENMMKSDIQSADLHSDKLKLKLPDDEIAPSVLSKQFDYSKVSLSIPGIASGVTFTDFATVGLKDSKESEKDLPVVKPFLPPKAKDMGSNEWSAEDWDDGLNTLQSDDKEDKGKKSIEKSHLGELTSESGIVSKGLMNWSMNDRDDKSNESQTFKIPVSEKQKLDDWSNVKRATQWKMKRRPDEIATTSLNEIKHPEKLAPKDTISTSLGESTFGPRTDSQEWKVENWDKLDVHKKTDITDVSPRITEHQKQKDLSKNVC</sequence>
<evidence type="ECO:0000256" key="4">
    <source>
        <dbReference type="SAM" id="MobiDB-lite"/>
    </source>
</evidence>
<evidence type="ECO:0000313" key="7">
    <source>
        <dbReference type="WBParaSite" id="HDID_0000716801-mRNA-1"/>
    </source>
</evidence>
<name>A0A158QEC8_HYMDI</name>